<dbReference type="AlphaFoldDB" id="A0A149TNJ1"/>
<dbReference type="Pfam" id="PF11363">
    <property type="entry name" value="DUF3164"/>
    <property type="match status" value="1"/>
</dbReference>
<dbReference type="PATRIC" id="fig|318683.6.peg.3198"/>
<proteinExistence type="predicted"/>
<dbReference type="OrthoDB" id="7554786at2"/>
<organism evidence="1 2">
    <name type="scientific">Gluconobacter albidus</name>
    <dbReference type="NCBI Taxonomy" id="318683"/>
    <lineage>
        <taxon>Bacteria</taxon>
        <taxon>Pseudomonadati</taxon>
        <taxon>Pseudomonadota</taxon>
        <taxon>Alphaproteobacteria</taxon>
        <taxon>Acetobacterales</taxon>
        <taxon>Acetobacteraceae</taxon>
        <taxon>Gluconobacter</taxon>
    </lineage>
</organism>
<gene>
    <name evidence="1" type="ORF">AD945_00755</name>
</gene>
<dbReference type="EMBL" id="LHZR01000057">
    <property type="protein sequence ID" value="KXV51081.1"/>
    <property type="molecule type" value="Genomic_DNA"/>
</dbReference>
<dbReference type="RefSeq" id="WP_062105699.1">
    <property type="nucleotide sequence ID" value="NZ_LHZR01000057.1"/>
</dbReference>
<evidence type="ECO:0000313" key="1">
    <source>
        <dbReference type="EMBL" id="KXV51081.1"/>
    </source>
</evidence>
<reference evidence="1 2" key="1">
    <citation type="submission" date="2015-06" db="EMBL/GenBank/DDBJ databases">
        <title>Improved classification and identification of acetic acid bacteria using matrix-assisted laser desorption/ionization time-of-flight mass spectrometry; Gluconobacter nephelii and Gluconobacter uchimurae are later heterotypic synonyms of Gluconobacter japonicus and Gluconobacter oxydans, respectively.</title>
        <authorList>
            <person name="Li L."/>
            <person name="Cleenwerck I."/>
            <person name="De Vuyst L."/>
            <person name="Vandamme P."/>
        </authorList>
    </citation>
    <scope>NUCLEOTIDE SEQUENCE [LARGE SCALE GENOMIC DNA]</scope>
    <source>
        <strain evidence="1 2">LMG 1768</strain>
    </source>
</reference>
<dbReference type="Proteomes" id="UP000075636">
    <property type="component" value="Unassembled WGS sequence"/>
</dbReference>
<name>A0A149TNJ1_9PROT</name>
<protein>
    <submittedName>
        <fullName evidence="1">Sulfate transporter</fullName>
    </submittedName>
</protein>
<comment type="caution">
    <text evidence="1">The sequence shown here is derived from an EMBL/GenBank/DDBJ whole genome shotgun (WGS) entry which is preliminary data.</text>
</comment>
<sequence length="203" mass="22650">MTHNPDDYMMDSAGRLVPRANVKPEDLLQDELVRKLFEQARTIRETMRQFRETADGDIRAFLDLLADQYGAKKGGAKGNLTLSTYDGCERVTIAISDTITFGPELQIAKELVDSCLTRWTEGGNANIRAVVTDAFDVGKEGKLNVSKILGLRRLSIDDDEWKRAMQAITDAVKVNASRSYIRFHERASPDSAFIQVPLDIAKA</sequence>
<dbReference type="InterPro" id="IPR021505">
    <property type="entry name" value="Phage_B3_Orf6"/>
</dbReference>
<evidence type="ECO:0000313" key="2">
    <source>
        <dbReference type="Proteomes" id="UP000075636"/>
    </source>
</evidence>
<accession>A0A149TNJ1</accession>